<evidence type="ECO:0000313" key="1">
    <source>
        <dbReference type="EMBL" id="CDO51105.1"/>
    </source>
</evidence>
<comment type="caution">
    <text evidence="1">The sequence shown here is derived from an EMBL/GenBank/DDBJ whole genome shotgun (WGS) entry which is preliminary data.</text>
</comment>
<name>A0A0J9X2F5_GEOCN</name>
<evidence type="ECO:0000313" key="2">
    <source>
        <dbReference type="Proteomes" id="UP000242525"/>
    </source>
</evidence>
<protein>
    <submittedName>
        <fullName evidence="1">Uncharacterized protein</fullName>
    </submittedName>
</protein>
<reference evidence="1" key="1">
    <citation type="submission" date="2014-03" db="EMBL/GenBank/DDBJ databases">
        <authorList>
            <person name="Casaregola S."/>
        </authorList>
    </citation>
    <scope>NUCLEOTIDE SEQUENCE [LARGE SCALE GENOMIC DNA]</scope>
    <source>
        <strain evidence="1">CLIB 918</strain>
    </source>
</reference>
<accession>A0A0J9X2F5</accession>
<dbReference type="AlphaFoldDB" id="A0A0J9X2F5"/>
<organism evidence="1 2">
    <name type="scientific">Geotrichum candidum</name>
    <name type="common">Oospora lactis</name>
    <name type="synonym">Dipodascus geotrichum</name>
    <dbReference type="NCBI Taxonomy" id="1173061"/>
    <lineage>
        <taxon>Eukaryota</taxon>
        <taxon>Fungi</taxon>
        <taxon>Dikarya</taxon>
        <taxon>Ascomycota</taxon>
        <taxon>Saccharomycotina</taxon>
        <taxon>Dipodascomycetes</taxon>
        <taxon>Dipodascales</taxon>
        <taxon>Dipodascaceae</taxon>
        <taxon>Geotrichum</taxon>
    </lineage>
</organism>
<sequence>MAFGRIGARSATLIYYGLSVSVSNPGVRILSQVSNPCACRALSSGITLEGSNPAERFQPMAWRSGWH</sequence>
<proteinExistence type="predicted"/>
<keyword evidence="2" id="KW-1185">Reference proteome</keyword>
<gene>
    <name evidence="1" type="ORF">BN980_GECA01s00884g</name>
</gene>
<dbReference type="Proteomes" id="UP000242525">
    <property type="component" value="Unassembled WGS sequence"/>
</dbReference>
<dbReference type="EMBL" id="CCBN010000001">
    <property type="protein sequence ID" value="CDO51105.1"/>
    <property type="molecule type" value="Genomic_DNA"/>
</dbReference>